<dbReference type="Proteomes" id="UP000485058">
    <property type="component" value="Unassembled WGS sequence"/>
</dbReference>
<feature type="region of interest" description="Disordered" evidence="1">
    <location>
        <begin position="1"/>
        <end position="27"/>
    </location>
</feature>
<evidence type="ECO:0000313" key="2">
    <source>
        <dbReference type="EMBL" id="GFH28372.1"/>
    </source>
</evidence>
<reference evidence="2 3" key="1">
    <citation type="submission" date="2020-02" db="EMBL/GenBank/DDBJ databases">
        <title>Draft genome sequence of Haematococcus lacustris strain NIES-144.</title>
        <authorList>
            <person name="Morimoto D."/>
            <person name="Nakagawa S."/>
            <person name="Yoshida T."/>
            <person name="Sawayama S."/>
        </authorList>
    </citation>
    <scope>NUCLEOTIDE SEQUENCE [LARGE SCALE GENOMIC DNA]</scope>
    <source>
        <strain evidence="2 3">NIES-144</strain>
    </source>
</reference>
<organism evidence="2 3">
    <name type="scientific">Haematococcus lacustris</name>
    <name type="common">Green alga</name>
    <name type="synonym">Haematococcus pluvialis</name>
    <dbReference type="NCBI Taxonomy" id="44745"/>
    <lineage>
        <taxon>Eukaryota</taxon>
        <taxon>Viridiplantae</taxon>
        <taxon>Chlorophyta</taxon>
        <taxon>core chlorophytes</taxon>
        <taxon>Chlorophyceae</taxon>
        <taxon>CS clade</taxon>
        <taxon>Chlamydomonadales</taxon>
        <taxon>Haematococcaceae</taxon>
        <taxon>Haematococcus</taxon>
    </lineage>
</organism>
<name>A0A6A0A7B4_HAELA</name>
<feature type="compositionally biased region" description="Basic and acidic residues" evidence="1">
    <location>
        <begin position="104"/>
        <end position="121"/>
    </location>
</feature>
<evidence type="ECO:0000313" key="3">
    <source>
        <dbReference type="Proteomes" id="UP000485058"/>
    </source>
</evidence>
<keyword evidence="3" id="KW-1185">Reference proteome</keyword>
<evidence type="ECO:0000256" key="1">
    <source>
        <dbReference type="SAM" id="MobiDB-lite"/>
    </source>
</evidence>
<feature type="non-terminal residue" evidence="2">
    <location>
        <position position="121"/>
    </location>
</feature>
<feature type="non-terminal residue" evidence="2">
    <location>
        <position position="1"/>
    </location>
</feature>
<proteinExistence type="predicted"/>
<protein>
    <submittedName>
        <fullName evidence="2">Uncharacterized protein</fullName>
    </submittedName>
</protein>
<comment type="caution">
    <text evidence="2">The sequence shown here is derived from an EMBL/GenBank/DDBJ whole genome shotgun (WGS) entry which is preliminary data.</text>
</comment>
<feature type="region of interest" description="Disordered" evidence="1">
    <location>
        <begin position="90"/>
        <end position="121"/>
    </location>
</feature>
<dbReference type="EMBL" id="BLLF01003848">
    <property type="protein sequence ID" value="GFH28372.1"/>
    <property type="molecule type" value="Genomic_DNA"/>
</dbReference>
<gene>
    <name evidence="2" type="ORF">HaLaN_26850</name>
</gene>
<dbReference type="AlphaFoldDB" id="A0A6A0A7B4"/>
<sequence>MGSLVPGWDASRLTPPKEMAPHEEEPQGYFARYEALKKERSKRYSAAEGDTLLAAAPAGSRQEGKEDVAGIPIPQAVGAVGARVSIGHPEARSLGRVSASQTGKDYEKTDWATELDSLKRK</sequence>
<accession>A0A6A0A7B4</accession>